<feature type="compositionally biased region" description="Low complexity" evidence="1">
    <location>
        <begin position="61"/>
        <end position="71"/>
    </location>
</feature>
<evidence type="ECO:0000313" key="4">
    <source>
        <dbReference type="EMBL" id="MFC6295846.1"/>
    </source>
</evidence>
<evidence type="ECO:0000256" key="1">
    <source>
        <dbReference type="SAM" id="MobiDB-lite"/>
    </source>
</evidence>
<dbReference type="Pfam" id="PF13731">
    <property type="entry name" value="WxL"/>
    <property type="match status" value="1"/>
</dbReference>
<feature type="signal peptide" evidence="2">
    <location>
        <begin position="1"/>
        <end position="26"/>
    </location>
</feature>
<dbReference type="EMBL" id="JBHSSB010000031">
    <property type="protein sequence ID" value="MFC6295846.1"/>
    <property type="molecule type" value="Genomic_DNA"/>
</dbReference>
<evidence type="ECO:0000313" key="5">
    <source>
        <dbReference type="Proteomes" id="UP001596227"/>
    </source>
</evidence>
<gene>
    <name evidence="4" type="ORF">ACFQH1_11600</name>
</gene>
<dbReference type="Proteomes" id="UP001596227">
    <property type="component" value="Unassembled WGS sequence"/>
</dbReference>
<reference evidence="5" key="1">
    <citation type="journal article" date="2019" name="Int. J. Syst. Evol. Microbiol.">
        <title>The Global Catalogue of Microorganisms (GCM) 10K type strain sequencing project: providing services to taxonomists for standard genome sequencing and annotation.</title>
        <authorList>
            <consortium name="The Broad Institute Genomics Platform"/>
            <consortium name="The Broad Institute Genome Sequencing Center for Infectious Disease"/>
            <person name="Wu L."/>
            <person name="Ma J."/>
        </authorList>
    </citation>
    <scope>NUCLEOTIDE SEQUENCE [LARGE SCALE GENOMIC DNA]</scope>
    <source>
        <strain evidence="5">CCM 8934</strain>
    </source>
</reference>
<proteinExistence type="predicted"/>
<keyword evidence="2" id="KW-0732">Signal</keyword>
<evidence type="ECO:0000259" key="3">
    <source>
        <dbReference type="Pfam" id="PF13731"/>
    </source>
</evidence>
<dbReference type="RefSeq" id="WP_137607724.1">
    <property type="nucleotide sequence ID" value="NZ_BJDH01000006.1"/>
</dbReference>
<organism evidence="4 5">
    <name type="scientific">Lactiplantibacillus daoliensis</name>
    <dbReference type="NCBI Taxonomy" id="2559916"/>
    <lineage>
        <taxon>Bacteria</taxon>
        <taxon>Bacillati</taxon>
        <taxon>Bacillota</taxon>
        <taxon>Bacilli</taxon>
        <taxon>Lactobacillales</taxon>
        <taxon>Lactobacillaceae</taxon>
        <taxon>Lactiplantibacillus</taxon>
    </lineage>
</organism>
<feature type="domain" description="WxL" evidence="3">
    <location>
        <begin position="31"/>
        <end position="242"/>
    </location>
</feature>
<accession>A0ABW1UKT0</accession>
<sequence>MKKIIGSLLMSSALLGATVAPLVANADATPNTKGTTNVTTTFTKSTQTVTPVDPDDPDTPTDPGDGNNGAAAGGDLSLIYVPASFDFGSSEIDVLNDKSLSLDTTSAATTLWKNNAVVEVSDVRGTNAGWSVLVKGNTLTSDSGATIKGASLVLPKGTVSNSGNDAQNSNANGAYATGETVDLATTDDSVAGVQVLGAKDGNGAGVTVSKLDPAGITMNIPANTAKAETYKTTLNWTLGDTPQN</sequence>
<name>A0ABW1UKT0_9LACO</name>
<dbReference type="InterPro" id="IPR027994">
    <property type="entry name" value="WxL_dom"/>
</dbReference>
<comment type="caution">
    <text evidence="4">The sequence shown here is derived from an EMBL/GenBank/DDBJ whole genome shotgun (WGS) entry which is preliminary data.</text>
</comment>
<protein>
    <submittedName>
        <fullName evidence="4">WxL domain-containing protein</fullName>
    </submittedName>
</protein>
<feature type="chain" id="PRO_5045496777" evidence="2">
    <location>
        <begin position="27"/>
        <end position="244"/>
    </location>
</feature>
<feature type="compositionally biased region" description="Low complexity" evidence="1">
    <location>
        <begin position="29"/>
        <end position="52"/>
    </location>
</feature>
<keyword evidence="5" id="KW-1185">Reference proteome</keyword>
<feature type="region of interest" description="Disordered" evidence="1">
    <location>
        <begin position="29"/>
        <end position="71"/>
    </location>
</feature>
<evidence type="ECO:0000256" key="2">
    <source>
        <dbReference type="SAM" id="SignalP"/>
    </source>
</evidence>